<dbReference type="EMBL" id="JANPWB010000011">
    <property type="protein sequence ID" value="KAJ1125230.1"/>
    <property type="molecule type" value="Genomic_DNA"/>
</dbReference>
<protein>
    <submittedName>
        <fullName evidence="1">Uncharacterized protein</fullName>
    </submittedName>
</protein>
<accession>A0AAV7PDT4</accession>
<dbReference type="AlphaFoldDB" id="A0AAV7PDT4"/>
<name>A0AAV7PDT4_PLEWA</name>
<gene>
    <name evidence="1" type="ORF">NDU88_003664</name>
</gene>
<evidence type="ECO:0000313" key="2">
    <source>
        <dbReference type="Proteomes" id="UP001066276"/>
    </source>
</evidence>
<dbReference type="Proteomes" id="UP001066276">
    <property type="component" value="Chromosome 7"/>
</dbReference>
<proteinExistence type="predicted"/>
<evidence type="ECO:0000313" key="1">
    <source>
        <dbReference type="EMBL" id="KAJ1125230.1"/>
    </source>
</evidence>
<reference evidence="1" key="1">
    <citation type="journal article" date="2022" name="bioRxiv">
        <title>Sequencing and chromosome-scale assembly of the giantPleurodeles waltlgenome.</title>
        <authorList>
            <person name="Brown T."/>
            <person name="Elewa A."/>
            <person name="Iarovenko S."/>
            <person name="Subramanian E."/>
            <person name="Araus A.J."/>
            <person name="Petzold A."/>
            <person name="Susuki M."/>
            <person name="Suzuki K.-i.T."/>
            <person name="Hayashi T."/>
            <person name="Toyoda A."/>
            <person name="Oliveira C."/>
            <person name="Osipova E."/>
            <person name="Leigh N.D."/>
            <person name="Simon A."/>
            <person name="Yun M.H."/>
        </authorList>
    </citation>
    <scope>NUCLEOTIDE SEQUENCE</scope>
    <source>
        <strain evidence="1">20211129_DDA</strain>
        <tissue evidence="1">Liver</tissue>
    </source>
</reference>
<organism evidence="1 2">
    <name type="scientific">Pleurodeles waltl</name>
    <name type="common">Iberian ribbed newt</name>
    <dbReference type="NCBI Taxonomy" id="8319"/>
    <lineage>
        <taxon>Eukaryota</taxon>
        <taxon>Metazoa</taxon>
        <taxon>Chordata</taxon>
        <taxon>Craniata</taxon>
        <taxon>Vertebrata</taxon>
        <taxon>Euteleostomi</taxon>
        <taxon>Amphibia</taxon>
        <taxon>Batrachia</taxon>
        <taxon>Caudata</taxon>
        <taxon>Salamandroidea</taxon>
        <taxon>Salamandridae</taxon>
        <taxon>Pleurodelinae</taxon>
        <taxon>Pleurodeles</taxon>
    </lineage>
</organism>
<comment type="caution">
    <text evidence="1">The sequence shown here is derived from an EMBL/GenBank/DDBJ whole genome shotgun (WGS) entry which is preliminary data.</text>
</comment>
<keyword evidence="2" id="KW-1185">Reference proteome</keyword>
<sequence length="150" mass="15697">MLACHGGRCRGGPAPWVTRPVVEAWLCPDRLLGAPGGWHWGPGTWKLAEVSQRCGGWWLGCLCCCAVLVWTCRQVGLACIKDWRSAERIGVGGARVAGWSLAAKITSGSGPPLVPGAVEPGSCSNLWCGAGVDPECSFRCGTVVPITVVP</sequence>